<dbReference type="SUPFAM" id="SSF52058">
    <property type="entry name" value="L domain-like"/>
    <property type="match status" value="1"/>
</dbReference>
<evidence type="ECO:0000256" key="7">
    <source>
        <dbReference type="SAM" id="MobiDB-lite"/>
    </source>
</evidence>
<evidence type="ECO:0000259" key="9">
    <source>
        <dbReference type="Pfam" id="PF13961"/>
    </source>
</evidence>
<proteinExistence type="predicted"/>
<accession>A0ABQ7V8K7</accession>
<evidence type="ECO:0000313" key="11">
    <source>
        <dbReference type="Proteomes" id="UP000826656"/>
    </source>
</evidence>
<feature type="compositionally biased region" description="Basic and acidic residues" evidence="7">
    <location>
        <begin position="261"/>
        <end position="270"/>
    </location>
</feature>
<evidence type="ECO:0000256" key="4">
    <source>
        <dbReference type="ARBA" id="ARBA00022989"/>
    </source>
</evidence>
<evidence type="ECO:0000313" key="10">
    <source>
        <dbReference type="EMBL" id="KAH0760394.1"/>
    </source>
</evidence>
<dbReference type="InterPro" id="IPR001611">
    <property type="entry name" value="Leu-rich_rpt"/>
</dbReference>
<evidence type="ECO:0000256" key="2">
    <source>
        <dbReference type="ARBA" id="ARBA00022692"/>
    </source>
</evidence>
<dbReference type="InterPro" id="IPR025314">
    <property type="entry name" value="DUF4219"/>
</dbReference>
<keyword evidence="3" id="KW-0732">Signal</keyword>
<keyword evidence="5 8" id="KW-0472">Membrane</keyword>
<keyword evidence="11" id="KW-1185">Reference proteome</keyword>
<evidence type="ECO:0000256" key="8">
    <source>
        <dbReference type="SAM" id="Phobius"/>
    </source>
</evidence>
<sequence length="543" mass="60968">MIDKLQRQIILEERRFSSRLASLQEDVVDQPFAMVARIYDTERAFIILYSAFTLFSAKVVFGRLDMLEVLDLRDNNLSGTIPAEIGDLQSLRILLIHNNNLEESVPLEIGKLHLVTELQFDESLTSAFAYGALCIRKFRHCIWQGSMKPFKTNLIEPIKCTLLHYLSNCKPSPGTGFMDDRKDCSDNLPRLSRPHIIHTIQHQEEIARRKLAEQSSNLAAAPANIKGPLGPVIQMPRSSGSFRAVPNSDGTHPTNLPSPPPEHESQDKLHPVGQSASAVKQSPAVKKPTNSQGPPAGKSESTWKYVVGICMGVILLILAASVFLICRIRAARTIGPWKTGLSGQLQKAFVTGTYIILCQKIGPCTRKQPSGRRLIISLLSQINHLRNPFSCNTSRVNHKNFVNLIGYCEEDEPFTRVMVFEYAPNGTLFEHLHVEEADHLDWPARMRTVMVSNLTVVSRALLLEGSVKARRLSPPMFTGENYHIWVIKMKAYLKALSLWETIETEDDPLPLGPNPTVAQMKNYEDAKQGNPRLSHVFIQHFQM</sequence>
<feature type="transmembrane region" description="Helical" evidence="8">
    <location>
        <begin position="305"/>
        <end position="326"/>
    </location>
</feature>
<dbReference type="InterPro" id="IPR011009">
    <property type="entry name" value="Kinase-like_dom_sf"/>
</dbReference>
<comment type="subcellular location">
    <subcellularLocation>
        <location evidence="6">Endomembrane system</location>
        <topology evidence="6">Single-pass membrane protein</topology>
    </subcellularLocation>
    <subcellularLocation>
        <location evidence="1">Membrane</location>
        <topology evidence="1">Single-pass type I membrane protein</topology>
    </subcellularLocation>
</comment>
<dbReference type="PANTHER" id="PTHR46084">
    <property type="entry name" value="PROTEIN MALE DISCOVERER 2"/>
    <property type="match status" value="1"/>
</dbReference>
<dbReference type="Pfam" id="PF13961">
    <property type="entry name" value="DUF4219"/>
    <property type="match status" value="1"/>
</dbReference>
<evidence type="ECO:0000256" key="3">
    <source>
        <dbReference type="ARBA" id="ARBA00022729"/>
    </source>
</evidence>
<name>A0ABQ7V8K7_SOLTU</name>
<keyword evidence="2 8" id="KW-0812">Transmembrane</keyword>
<dbReference type="PANTHER" id="PTHR46084:SF33">
    <property type="entry name" value="PROTEIN KINASE DOMAIN-CONTAINING PROTEIN"/>
    <property type="match status" value="1"/>
</dbReference>
<dbReference type="Proteomes" id="UP000826656">
    <property type="component" value="Unassembled WGS sequence"/>
</dbReference>
<dbReference type="EMBL" id="JAIVGD010000013">
    <property type="protein sequence ID" value="KAH0760394.1"/>
    <property type="molecule type" value="Genomic_DNA"/>
</dbReference>
<gene>
    <name evidence="10" type="ORF">KY290_016467</name>
</gene>
<dbReference type="SUPFAM" id="SSF56112">
    <property type="entry name" value="Protein kinase-like (PK-like)"/>
    <property type="match status" value="1"/>
</dbReference>
<feature type="domain" description="DUF4219" evidence="9">
    <location>
        <begin position="477"/>
        <end position="503"/>
    </location>
</feature>
<dbReference type="InterPro" id="IPR032675">
    <property type="entry name" value="LRR_dom_sf"/>
</dbReference>
<dbReference type="Gene3D" id="3.80.10.10">
    <property type="entry name" value="Ribonuclease Inhibitor"/>
    <property type="match status" value="1"/>
</dbReference>
<dbReference type="Gene3D" id="1.10.510.10">
    <property type="entry name" value="Transferase(Phosphotransferase) domain 1"/>
    <property type="match status" value="1"/>
</dbReference>
<comment type="caution">
    <text evidence="10">The sequence shown here is derived from an EMBL/GenBank/DDBJ whole genome shotgun (WGS) entry which is preliminary data.</text>
</comment>
<protein>
    <recommendedName>
        <fullName evidence="9">DUF4219 domain-containing protein</fullName>
    </recommendedName>
</protein>
<keyword evidence="4 8" id="KW-1133">Transmembrane helix</keyword>
<evidence type="ECO:0000256" key="1">
    <source>
        <dbReference type="ARBA" id="ARBA00004479"/>
    </source>
</evidence>
<feature type="region of interest" description="Disordered" evidence="7">
    <location>
        <begin position="229"/>
        <end position="299"/>
    </location>
</feature>
<evidence type="ECO:0000256" key="5">
    <source>
        <dbReference type="ARBA" id="ARBA00023136"/>
    </source>
</evidence>
<dbReference type="Pfam" id="PF00560">
    <property type="entry name" value="LRR_1"/>
    <property type="match status" value="1"/>
</dbReference>
<reference evidence="10 11" key="1">
    <citation type="journal article" date="2021" name="bioRxiv">
        <title>Chromosome-scale and haplotype-resolved genome assembly of a tetraploid potato cultivar.</title>
        <authorList>
            <person name="Sun H."/>
            <person name="Jiao W.-B."/>
            <person name="Krause K."/>
            <person name="Campoy J.A."/>
            <person name="Goel M."/>
            <person name="Folz-Donahue K."/>
            <person name="Kukat C."/>
            <person name="Huettel B."/>
            <person name="Schneeberger K."/>
        </authorList>
    </citation>
    <scope>NUCLEOTIDE SEQUENCE [LARGE SCALE GENOMIC DNA]</scope>
    <source>
        <strain evidence="10">SolTubOtavaFocal</strain>
        <tissue evidence="10">Leaves</tissue>
    </source>
</reference>
<organism evidence="10 11">
    <name type="scientific">Solanum tuberosum</name>
    <name type="common">Potato</name>
    <dbReference type="NCBI Taxonomy" id="4113"/>
    <lineage>
        <taxon>Eukaryota</taxon>
        <taxon>Viridiplantae</taxon>
        <taxon>Streptophyta</taxon>
        <taxon>Embryophyta</taxon>
        <taxon>Tracheophyta</taxon>
        <taxon>Spermatophyta</taxon>
        <taxon>Magnoliopsida</taxon>
        <taxon>eudicotyledons</taxon>
        <taxon>Gunneridae</taxon>
        <taxon>Pentapetalae</taxon>
        <taxon>asterids</taxon>
        <taxon>lamiids</taxon>
        <taxon>Solanales</taxon>
        <taxon>Solanaceae</taxon>
        <taxon>Solanoideae</taxon>
        <taxon>Solaneae</taxon>
        <taxon>Solanum</taxon>
    </lineage>
</organism>
<evidence type="ECO:0000256" key="6">
    <source>
        <dbReference type="ARBA" id="ARBA00037847"/>
    </source>
</evidence>